<comment type="caution">
    <text evidence="2">The sequence shown here is derived from an EMBL/GenBank/DDBJ whole genome shotgun (WGS) entry which is preliminary data.</text>
</comment>
<dbReference type="VEuPathDB" id="FungiDB:EMCG_03753"/>
<evidence type="ECO:0000313" key="2">
    <source>
        <dbReference type="EMBL" id="KKZ61724.1"/>
    </source>
</evidence>
<dbReference type="AlphaFoldDB" id="A0A0G2IZS9"/>
<dbReference type="InterPro" id="IPR000719">
    <property type="entry name" value="Prot_kinase_dom"/>
</dbReference>
<dbReference type="Pfam" id="PF13095">
    <property type="entry name" value="FTA2"/>
    <property type="match status" value="1"/>
</dbReference>
<dbReference type="SUPFAM" id="SSF56112">
    <property type="entry name" value="Protein kinase-like (PK-like)"/>
    <property type="match status" value="1"/>
</dbReference>
<dbReference type="OrthoDB" id="4177680at2759"/>
<proteinExistence type="predicted"/>
<dbReference type="InterPro" id="IPR025213">
    <property type="entry name" value="Sim4_Fta2"/>
</dbReference>
<dbReference type="Gene3D" id="1.10.510.10">
    <property type="entry name" value="Transferase(Phosphotransferase) domain 1"/>
    <property type="match status" value="1"/>
</dbReference>
<dbReference type="EMBL" id="LCZI01001248">
    <property type="protein sequence ID" value="KKZ61724.1"/>
    <property type="molecule type" value="Genomic_DNA"/>
</dbReference>
<reference evidence="3" key="1">
    <citation type="journal article" date="2015" name="PLoS Genet.">
        <title>The dynamic genome and transcriptome of the human fungal pathogen Blastomyces and close relative Emmonsia.</title>
        <authorList>
            <person name="Munoz J.F."/>
            <person name="Gauthier G.M."/>
            <person name="Desjardins C.A."/>
            <person name="Gallo J.E."/>
            <person name="Holder J."/>
            <person name="Sullivan T.D."/>
            <person name="Marty A.J."/>
            <person name="Carmen J.C."/>
            <person name="Chen Z."/>
            <person name="Ding L."/>
            <person name="Gujja S."/>
            <person name="Magrini V."/>
            <person name="Misas E."/>
            <person name="Mitreva M."/>
            <person name="Priest M."/>
            <person name="Saif S."/>
            <person name="Whiston E.A."/>
            <person name="Young S."/>
            <person name="Zeng Q."/>
            <person name="Goldman W.E."/>
            <person name="Mardis E.R."/>
            <person name="Taylor J.W."/>
            <person name="McEwen J.G."/>
            <person name="Clay O.K."/>
            <person name="Klein B.S."/>
            <person name="Cuomo C.A."/>
        </authorList>
    </citation>
    <scope>NUCLEOTIDE SEQUENCE [LARGE SCALE GENOMIC DNA]</scope>
    <source>
        <strain evidence="3">UAMH 3008</strain>
    </source>
</reference>
<dbReference type="GO" id="GO:0005524">
    <property type="term" value="F:ATP binding"/>
    <property type="evidence" value="ECO:0007669"/>
    <property type="project" value="InterPro"/>
</dbReference>
<evidence type="ECO:0000259" key="1">
    <source>
        <dbReference type="PROSITE" id="PS50011"/>
    </source>
</evidence>
<gene>
    <name evidence="2" type="ORF">EMCG_03753</name>
</gene>
<protein>
    <recommendedName>
        <fullName evidence="1">Protein kinase domain-containing protein</fullName>
    </recommendedName>
</protein>
<name>A0A0G2IZS9_9EURO</name>
<dbReference type="PROSITE" id="PS50011">
    <property type="entry name" value="PROTEIN_KINASE_DOM"/>
    <property type="match status" value="1"/>
</dbReference>
<organism evidence="2 3">
    <name type="scientific">[Emmonsia] crescens</name>
    <dbReference type="NCBI Taxonomy" id="73230"/>
    <lineage>
        <taxon>Eukaryota</taxon>
        <taxon>Fungi</taxon>
        <taxon>Dikarya</taxon>
        <taxon>Ascomycota</taxon>
        <taxon>Pezizomycotina</taxon>
        <taxon>Eurotiomycetes</taxon>
        <taxon>Eurotiomycetidae</taxon>
        <taxon>Onygenales</taxon>
        <taxon>Ajellomycetaceae</taxon>
        <taxon>Emergomyces</taxon>
    </lineage>
</organism>
<dbReference type="InterPro" id="IPR011009">
    <property type="entry name" value="Kinase-like_dom_sf"/>
</dbReference>
<dbReference type="Proteomes" id="UP000034164">
    <property type="component" value="Unassembled WGS sequence"/>
</dbReference>
<feature type="domain" description="Protein kinase" evidence="1">
    <location>
        <begin position="44"/>
        <end position="289"/>
    </location>
</feature>
<dbReference type="GO" id="GO:0004672">
    <property type="term" value="F:protein kinase activity"/>
    <property type="evidence" value="ECO:0007669"/>
    <property type="project" value="InterPro"/>
</dbReference>
<sequence>MDHHQATPARERRTCWTLFLKYHRRFCHFIKDISHLSAGIEFLKILASPGPTGGHSYVFQVRLEGKIYALKLFNLTQPHWSASHFERNAWDMDPFIVECQVYDYLIEKKLVGMVGPYCYGWLMITKAQENLIEQKLRKSFDWRRREDTMEDPIRGLLLEYVEGRNIDEACITEAGAKSLRDQLNHLHSLDIAHGDLYPRNIMVSNDGRALLIDFSAAKLYPHINGKLYERERFLNYVQCEKRILELVLFRLQRQLKRHEGMVFTEAQTEEEAYGGPVHKWTDKNYAFVD</sequence>
<evidence type="ECO:0000313" key="3">
    <source>
        <dbReference type="Proteomes" id="UP000034164"/>
    </source>
</evidence>
<accession>A0A0G2IZS9</accession>